<organism evidence="3 4">
    <name type="scientific">Candidatus Taylorbacteria bacterium CG11_big_fil_rev_8_21_14_0_20_46_11</name>
    <dbReference type="NCBI Taxonomy" id="1975025"/>
    <lineage>
        <taxon>Bacteria</taxon>
        <taxon>Candidatus Tayloriibacteriota</taxon>
    </lineage>
</organism>
<accession>A0A2H0KB73</accession>
<protein>
    <recommendedName>
        <fullName evidence="5">Glycosyltransferase 2-like domain-containing protein</fullName>
    </recommendedName>
</protein>
<sequence length="385" mass="43875">MKKPYHIVFTTIFHPAVLEDLYLNIKKYGHLHETKIWVIGDRKTPPSAKELADTISKKGLETTYLSIEEQDVWGKRYASLYRRIPYNNETRRNLGYLSALEDGCDIMISIDDDNFPTNDDFIGGHAQTGQVWNSTTISENTGFHNVCSYLTFKPSRNIFPRGYPFALRSSTKGRVTLKKAKKGACIGVTAGLWLVEPDSDATTWLNGAVRGVRYNGKKTEVLDQKTWTPINTQNTSFTRDLIPAYLCIPMGWPVPGGKIERYGDIWGGYFLQALIQGTKYHVAFGKPLVEHRRNPHIYTDDLRHEFWGMVLTDWLVGILRDSFKPKQRDILGRIQELATFLQKESTTQLPTWCPTEMKKFLIHTGENVGHWGNACKVAINQGQKS</sequence>
<dbReference type="AlphaFoldDB" id="A0A2H0KB73"/>
<evidence type="ECO:0000256" key="2">
    <source>
        <dbReference type="ARBA" id="ARBA00023034"/>
    </source>
</evidence>
<name>A0A2H0KB73_9BACT</name>
<dbReference type="InterPro" id="IPR037595">
    <property type="entry name" value="RGP_fam"/>
</dbReference>
<dbReference type="PANTHER" id="PTHR31682">
    <property type="entry name" value="UDP-ARABINOSE MUTASE"/>
    <property type="match status" value="1"/>
</dbReference>
<evidence type="ECO:0000313" key="3">
    <source>
        <dbReference type="EMBL" id="PIQ68512.1"/>
    </source>
</evidence>
<evidence type="ECO:0000256" key="1">
    <source>
        <dbReference type="ARBA" id="ARBA00004555"/>
    </source>
</evidence>
<dbReference type="PANTHER" id="PTHR31682:SF44">
    <property type="entry name" value="UDP-ARABINOPYRANOSE MUTASE 3"/>
    <property type="match status" value="1"/>
</dbReference>
<gene>
    <name evidence="3" type="ORF">COV91_03600</name>
</gene>
<evidence type="ECO:0000313" key="4">
    <source>
        <dbReference type="Proteomes" id="UP000229342"/>
    </source>
</evidence>
<comment type="caution">
    <text evidence="3">The sequence shown here is derived from an EMBL/GenBank/DDBJ whole genome shotgun (WGS) entry which is preliminary data.</text>
</comment>
<reference evidence="3 4" key="1">
    <citation type="submission" date="2017-09" db="EMBL/GenBank/DDBJ databases">
        <title>Depth-based differentiation of microbial function through sediment-hosted aquifers and enrichment of novel symbionts in the deep terrestrial subsurface.</title>
        <authorList>
            <person name="Probst A.J."/>
            <person name="Ladd B."/>
            <person name="Jarett J.K."/>
            <person name="Geller-Mcgrath D.E."/>
            <person name="Sieber C.M."/>
            <person name="Emerson J.B."/>
            <person name="Anantharaman K."/>
            <person name="Thomas B.C."/>
            <person name="Malmstrom R."/>
            <person name="Stieglmeier M."/>
            <person name="Klingl A."/>
            <person name="Woyke T."/>
            <person name="Ryan C.M."/>
            <person name="Banfield J.F."/>
        </authorList>
    </citation>
    <scope>NUCLEOTIDE SEQUENCE [LARGE SCALE GENOMIC DNA]</scope>
    <source>
        <strain evidence="3">CG11_big_fil_rev_8_21_14_0_20_46_11</strain>
    </source>
</reference>
<dbReference type="Pfam" id="PF03214">
    <property type="entry name" value="RGP"/>
    <property type="match status" value="1"/>
</dbReference>
<comment type="subcellular location">
    <subcellularLocation>
        <location evidence="1">Golgi apparatus</location>
    </subcellularLocation>
</comment>
<keyword evidence="2" id="KW-0333">Golgi apparatus</keyword>
<dbReference type="Proteomes" id="UP000229342">
    <property type="component" value="Unassembled WGS sequence"/>
</dbReference>
<proteinExistence type="predicted"/>
<dbReference type="GO" id="GO:0005829">
    <property type="term" value="C:cytosol"/>
    <property type="evidence" value="ECO:0007669"/>
    <property type="project" value="TreeGrafter"/>
</dbReference>
<evidence type="ECO:0008006" key="5">
    <source>
        <dbReference type="Google" id="ProtNLM"/>
    </source>
</evidence>
<dbReference type="GO" id="GO:0033356">
    <property type="term" value="P:UDP-L-arabinose metabolic process"/>
    <property type="evidence" value="ECO:0007669"/>
    <property type="project" value="TreeGrafter"/>
</dbReference>
<dbReference type="GO" id="GO:0052691">
    <property type="term" value="F:UDP-arabinopyranose mutase activity"/>
    <property type="evidence" value="ECO:0007669"/>
    <property type="project" value="TreeGrafter"/>
</dbReference>
<dbReference type="EMBL" id="PCVG01000045">
    <property type="protein sequence ID" value="PIQ68512.1"/>
    <property type="molecule type" value="Genomic_DNA"/>
</dbReference>